<reference evidence="13" key="1">
    <citation type="journal article" date="2019" name="Int. J. Syst. Evol. Microbiol.">
        <title>The Global Catalogue of Microorganisms (GCM) 10K type strain sequencing project: providing services to taxonomists for standard genome sequencing and annotation.</title>
        <authorList>
            <consortium name="The Broad Institute Genomics Platform"/>
            <consortium name="The Broad Institute Genome Sequencing Center for Infectious Disease"/>
            <person name="Wu L."/>
            <person name="Ma J."/>
        </authorList>
    </citation>
    <scope>NUCLEOTIDE SEQUENCE [LARGE SCALE GENOMIC DNA]</scope>
    <source>
        <strain evidence="13">JCM 18409</strain>
    </source>
</reference>
<dbReference type="RefSeq" id="WP_345651483.1">
    <property type="nucleotide sequence ID" value="NZ_BAABKB010000016.1"/>
</dbReference>
<keyword evidence="5" id="KW-0808">Transferase</keyword>
<keyword evidence="7" id="KW-0418">Kinase</keyword>
<comment type="similarity">
    <text evidence="2">Belongs to the PEP-utilizing enzyme family.</text>
</comment>
<protein>
    <recommendedName>
        <fullName evidence="4">Pyruvate, phosphate dikinase</fullName>
        <ecNumber evidence="3">2.7.9.1</ecNumber>
    </recommendedName>
    <alternativeName>
        <fullName evidence="9">Pyruvate, orthophosphate dikinase</fullName>
    </alternativeName>
</protein>
<dbReference type="Gene3D" id="3.50.30.10">
    <property type="entry name" value="Phosphohistidine domain"/>
    <property type="match status" value="1"/>
</dbReference>
<dbReference type="InterPro" id="IPR010121">
    <property type="entry name" value="Pyruvate_phosphate_dikinase"/>
</dbReference>
<dbReference type="PIRSF" id="PIRSF000853">
    <property type="entry name" value="PPDK"/>
    <property type="match status" value="1"/>
</dbReference>
<evidence type="ECO:0000259" key="10">
    <source>
        <dbReference type="Pfam" id="PF00391"/>
    </source>
</evidence>
<comment type="cofactor">
    <cofactor evidence="1">
        <name>Mg(2+)</name>
        <dbReference type="ChEBI" id="CHEBI:18420"/>
    </cofactor>
</comment>
<accession>A0ABP9J1Y6</accession>
<evidence type="ECO:0000256" key="7">
    <source>
        <dbReference type="ARBA" id="ARBA00022777"/>
    </source>
</evidence>
<evidence type="ECO:0000256" key="6">
    <source>
        <dbReference type="ARBA" id="ARBA00022723"/>
    </source>
</evidence>
<dbReference type="InterPro" id="IPR036637">
    <property type="entry name" value="Phosphohistidine_dom_sf"/>
</dbReference>
<organism evidence="12 13">
    <name type="scientific">Streptomyces siamensis</name>
    <dbReference type="NCBI Taxonomy" id="1274986"/>
    <lineage>
        <taxon>Bacteria</taxon>
        <taxon>Bacillati</taxon>
        <taxon>Actinomycetota</taxon>
        <taxon>Actinomycetes</taxon>
        <taxon>Kitasatosporales</taxon>
        <taxon>Streptomycetaceae</taxon>
        <taxon>Streptomyces</taxon>
    </lineage>
</organism>
<dbReference type="Pfam" id="PF02896">
    <property type="entry name" value="PEP-utilizers_C"/>
    <property type="match status" value="1"/>
</dbReference>
<dbReference type="SUPFAM" id="SSF56059">
    <property type="entry name" value="Glutathione synthetase ATP-binding domain-like"/>
    <property type="match status" value="1"/>
</dbReference>
<dbReference type="Gene3D" id="3.20.20.60">
    <property type="entry name" value="Phosphoenolpyruvate-binding domains"/>
    <property type="match status" value="1"/>
</dbReference>
<gene>
    <name evidence="12" type="ORF">GCM10023335_43020</name>
</gene>
<evidence type="ECO:0000256" key="9">
    <source>
        <dbReference type="ARBA" id="ARBA00032883"/>
    </source>
</evidence>
<evidence type="ECO:0000256" key="4">
    <source>
        <dbReference type="ARBA" id="ARBA00020138"/>
    </source>
</evidence>
<comment type="caution">
    <text evidence="12">The sequence shown here is derived from an EMBL/GenBank/DDBJ whole genome shotgun (WGS) entry which is preliminary data.</text>
</comment>
<evidence type="ECO:0000313" key="12">
    <source>
        <dbReference type="EMBL" id="GAA5016876.1"/>
    </source>
</evidence>
<dbReference type="Gene3D" id="1.10.189.10">
    <property type="entry name" value="Pyruvate Phosphate Dikinase, domain 2"/>
    <property type="match status" value="1"/>
</dbReference>
<dbReference type="PANTHER" id="PTHR22931">
    <property type="entry name" value="PHOSPHOENOLPYRUVATE DIKINASE-RELATED"/>
    <property type="match status" value="1"/>
</dbReference>
<evidence type="ECO:0000256" key="3">
    <source>
        <dbReference type="ARBA" id="ARBA00011994"/>
    </source>
</evidence>
<keyword evidence="13" id="KW-1185">Reference proteome</keyword>
<name>A0ABP9J1Y6_9ACTN</name>
<evidence type="ECO:0000256" key="8">
    <source>
        <dbReference type="ARBA" id="ARBA00022842"/>
    </source>
</evidence>
<dbReference type="PROSITE" id="PS00370">
    <property type="entry name" value="PEP_ENZYMES_PHOS_SITE"/>
    <property type="match status" value="1"/>
</dbReference>
<dbReference type="InterPro" id="IPR008279">
    <property type="entry name" value="PEP-util_enz_mobile_dom"/>
</dbReference>
<dbReference type="InterPro" id="IPR040442">
    <property type="entry name" value="Pyrv_kinase-like_dom_sf"/>
</dbReference>
<evidence type="ECO:0000313" key="13">
    <source>
        <dbReference type="Proteomes" id="UP001501759"/>
    </source>
</evidence>
<evidence type="ECO:0000256" key="5">
    <source>
        <dbReference type="ARBA" id="ARBA00022679"/>
    </source>
</evidence>
<dbReference type="SUPFAM" id="SSF51621">
    <property type="entry name" value="Phosphoenolpyruvate/pyruvate domain"/>
    <property type="match status" value="1"/>
</dbReference>
<dbReference type="InterPro" id="IPR000121">
    <property type="entry name" value="PEP_util_C"/>
</dbReference>
<dbReference type="InterPro" id="IPR018274">
    <property type="entry name" value="PEP_util_AS"/>
</dbReference>
<evidence type="ECO:0000256" key="1">
    <source>
        <dbReference type="ARBA" id="ARBA00001946"/>
    </source>
</evidence>
<sequence>MDHLPDALPADSALRLPVDAADDTLREAIAELDPDHRLGSAQHPVFLTAWLPCLKGGCLSFLGMGPAGQRWLAGLAGEDFAARRRAELAAALAAADPDAVLPDDPVDQVIVLVRALTTTESNQASFALARQTLWCGPDGGSGLAHSCDPATGRPGVTGSYLAGGSGAQLLTEGGVDLAGLIDTQAWGPQLRAAVDAAETELDWPARVEFVVEQGMLTVVRATRAVLHGAALLDTVATRYERGLLTSAQAVRLVEPLDVEQARAASVRSLGLPVAARGLGASPGIDSGTVVFSAADAVAAQVDGKRPVLVLTESKPQDLPGLLACTAVVTERGGLTSHAAVVARGLGLPAVTALVDGVLDADSRVLRTSRGDTVRTGDLITVDGHAGIIHLGGQEPSAARQTTPQLPGWLDDALSGLPGIAVHVNADTGADAAAGRALGASGVGLCRLEHMFLGERHQVLRRVLMARPGPDMAEDLGTIHTFLRAEITDILVAMDGLPVTIRLLDPPRHEFLPDLTELSLTTAAGGAPADRDRLDITRRLHEHNPMLGVRGVRMGVLLPALTAVQIKALTEATHALRRAGRDPRPELLVPMVSTPAELDFVRGILDDVCTRLGTSSAEAGISLGAMIETPRAALLARSLARRADFLCLGTNDLTALVWGLSRDDAEQHLLPAYQDMGLLDASPFARLDVEAVGTLARQVADEARAVHPDITLGVCGEQAADETAVRFFAEAGYHHISCAPPRIPLARLAAARAAAAQDAAANHPTGARP</sequence>
<dbReference type="InterPro" id="IPR015813">
    <property type="entry name" value="Pyrv/PenolPyrv_kinase-like_dom"/>
</dbReference>
<evidence type="ECO:0000256" key="2">
    <source>
        <dbReference type="ARBA" id="ARBA00007837"/>
    </source>
</evidence>
<dbReference type="SUPFAM" id="SSF52009">
    <property type="entry name" value="Phosphohistidine domain"/>
    <property type="match status" value="1"/>
</dbReference>
<keyword evidence="6" id="KW-0479">Metal-binding</keyword>
<proteinExistence type="inferred from homology"/>
<dbReference type="EMBL" id="BAABKB010000016">
    <property type="protein sequence ID" value="GAA5016876.1"/>
    <property type="molecule type" value="Genomic_DNA"/>
</dbReference>
<feature type="domain" description="PEP-utilising enzyme C-terminal" evidence="11">
    <location>
        <begin position="419"/>
        <end position="752"/>
    </location>
</feature>
<evidence type="ECO:0000259" key="11">
    <source>
        <dbReference type="Pfam" id="PF02896"/>
    </source>
</evidence>
<dbReference type="PANTHER" id="PTHR22931:SF9">
    <property type="entry name" value="PYRUVATE, PHOSPHATE DIKINASE 1, CHLOROPLASTIC"/>
    <property type="match status" value="1"/>
</dbReference>
<feature type="domain" description="PEP-utilising enzyme mobile" evidence="10">
    <location>
        <begin position="306"/>
        <end position="386"/>
    </location>
</feature>
<dbReference type="Pfam" id="PF00391">
    <property type="entry name" value="PEP-utilizers"/>
    <property type="match status" value="1"/>
</dbReference>
<dbReference type="Proteomes" id="UP001501759">
    <property type="component" value="Unassembled WGS sequence"/>
</dbReference>
<keyword evidence="8" id="KW-0460">Magnesium</keyword>
<dbReference type="EC" id="2.7.9.1" evidence="3"/>